<dbReference type="PANTHER" id="PTHR35894:SF5">
    <property type="entry name" value="MU-LIKE PROPHAGE FLUMU DNA TRANSPOSITION PROTEIN B"/>
    <property type="match status" value="1"/>
</dbReference>
<reference evidence="3 4" key="1">
    <citation type="submission" date="2017-01" db="EMBL/GenBank/DDBJ databases">
        <title>Genome Sequencing of a Marine Spirillum, Oceanospirillum multiglobuliferum ATCC 33336, from Japan.</title>
        <authorList>
            <person name="Carney J.G."/>
            <person name="Trachtenberg A.M."/>
            <person name="Rheaume B.A."/>
            <person name="Linnane J.D."/>
            <person name="Pitts N.L."/>
            <person name="Mykles D.L."/>
            <person name="Maclea K.S."/>
        </authorList>
    </citation>
    <scope>NUCLEOTIDE SEQUENCE [LARGE SCALE GENOMIC DNA]</scope>
    <source>
        <strain evidence="3 4">ATCC 33336</strain>
    </source>
</reference>
<dbReference type="InterPro" id="IPR036733">
    <property type="entry name" value="B_transposit_C_sf"/>
</dbReference>
<feature type="domain" description="ORC1/DEAH AAA+ ATPase" evidence="2">
    <location>
        <begin position="106"/>
        <end position="218"/>
    </location>
</feature>
<evidence type="ECO:0000313" key="4">
    <source>
        <dbReference type="Proteomes" id="UP000191418"/>
    </source>
</evidence>
<dbReference type="GO" id="GO:0003677">
    <property type="term" value="F:DNA binding"/>
    <property type="evidence" value="ECO:0007669"/>
    <property type="project" value="InterPro"/>
</dbReference>
<keyword evidence="4" id="KW-1185">Reference proteome</keyword>
<organism evidence="3 4">
    <name type="scientific">Oceanospirillum multiglobuliferum</name>
    <dbReference type="NCBI Taxonomy" id="64969"/>
    <lineage>
        <taxon>Bacteria</taxon>
        <taxon>Pseudomonadati</taxon>
        <taxon>Pseudomonadota</taxon>
        <taxon>Gammaproteobacteria</taxon>
        <taxon>Oceanospirillales</taxon>
        <taxon>Oceanospirillaceae</taxon>
        <taxon>Oceanospirillum</taxon>
    </lineage>
</organism>
<evidence type="ECO:0008006" key="5">
    <source>
        <dbReference type="Google" id="ProtNLM"/>
    </source>
</evidence>
<dbReference type="EMBL" id="MTSM01000001">
    <property type="protein sequence ID" value="OPX57042.1"/>
    <property type="molecule type" value="Genomic_DNA"/>
</dbReference>
<dbReference type="RefSeq" id="WP_078745679.1">
    <property type="nucleotide sequence ID" value="NZ_FUXG01000013.1"/>
</dbReference>
<dbReference type="Gene3D" id="1.10.260.40">
    <property type="entry name" value="lambda repressor-like DNA-binding domains"/>
    <property type="match status" value="1"/>
</dbReference>
<dbReference type="PANTHER" id="PTHR35894">
    <property type="entry name" value="GENERAL SECRETION PATHWAY PROTEIN A-RELATED"/>
    <property type="match status" value="1"/>
</dbReference>
<evidence type="ECO:0000313" key="3">
    <source>
        <dbReference type="EMBL" id="OPX57042.1"/>
    </source>
</evidence>
<comment type="caution">
    <text evidence="3">The sequence shown here is derived from an EMBL/GenBank/DDBJ whole genome shotgun (WGS) entry which is preliminary data.</text>
</comment>
<dbReference type="InterPro" id="IPR001387">
    <property type="entry name" value="Cro/C1-type_HTH"/>
</dbReference>
<dbReference type="STRING" id="64969.SAMN02745127_02098"/>
<name>A0A1T4R0D1_9GAMM</name>
<dbReference type="AlphaFoldDB" id="A0A1T4R0D1"/>
<gene>
    <name evidence="3" type="ORF">BTE48_01020</name>
</gene>
<dbReference type="InterPro" id="IPR049945">
    <property type="entry name" value="AAA_22"/>
</dbReference>
<dbReference type="InterPro" id="IPR010982">
    <property type="entry name" value="Lambda_DNA-bd_dom_sf"/>
</dbReference>
<dbReference type="InterPro" id="IPR027417">
    <property type="entry name" value="P-loop_NTPase"/>
</dbReference>
<dbReference type="Pfam" id="PF09077">
    <property type="entry name" value="Phage-MuB_C"/>
    <property type="match status" value="1"/>
</dbReference>
<evidence type="ECO:0000259" key="2">
    <source>
        <dbReference type="Pfam" id="PF13401"/>
    </source>
</evidence>
<protein>
    <recommendedName>
        <fullName evidence="5">HTH cro/C1-type domain-containing protein</fullName>
    </recommendedName>
</protein>
<dbReference type="OrthoDB" id="8456465at2"/>
<proteinExistence type="predicted"/>
<dbReference type="SUPFAM" id="SSF52540">
    <property type="entry name" value="P-loop containing nucleoside triphosphate hydrolases"/>
    <property type="match status" value="1"/>
</dbReference>
<dbReference type="Proteomes" id="UP000191418">
    <property type="component" value="Unassembled WGS sequence"/>
</dbReference>
<dbReference type="Pfam" id="PF13401">
    <property type="entry name" value="AAA_22"/>
    <property type="match status" value="1"/>
</dbReference>
<dbReference type="InterPro" id="IPR052026">
    <property type="entry name" value="ExeA_AAA_ATPase_DNA-bind"/>
</dbReference>
<dbReference type="SUPFAM" id="SSF47681">
    <property type="entry name" value="C-terminal domain of B transposition protein"/>
    <property type="match status" value="1"/>
</dbReference>
<sequence>MSAVVQLQKTDTQLEAVRQQIRVVQQAEGLSQNQIAREAGVHKSTFSKFMNAYSFADVDAIANALERWLENRKQRRELPTAPSFIATPTANRILDALTYAQLATDMAVIFGGAGVGKTQTLQHYSETEKNAWVVDCTPTTATVGGCLRAIAYALGLRTVAGRADLLEIQIRDQMRNTGGLLILDEAQFLNTRALETVRRLTEMAGVGLALVGNDQVYAQLTGGSRVAEFAQLFSRIGKRVKLTVPSQADVESLASAWGVGAKETHLLKEIAAKPGALRGVTKALRLASMFAKGADDRLSTDYIKAAWTELGAM</sequence>
<accession>A0A1T4R0D1</accession>
<feature type="domain" description="B transposition protein C-terminal" evidence="1">
    <location>
        <begin position="234"/>
        <end position="310"/>
    </location>
</feature>
<evidence type="ECO:0000259" key="1">
    <source>
        <dbReference type="Pfam" id="PF09077"/>
    </source>
</evidence>
<dbReference type="GO" id="GO:0016887">
    <property type="term" value="F:ATP hydrolysis activity"/>
    <property type="evidence" value="ECO:0007669"/>
    <property type="project" value="InterPro"/>
</dbReference>
<dbReference type="Gene3D" id="1.10.1180.10">
    <property type="entry name" value="B transposition protein, C-terminal domain"/>
    <property type="match status" value="1"/>
</dbReference>
<dbReference type="CDD" id="cd00093">
    <property type="entry name" value="HTH_XRE"/>
    <property type="match status" value="1"/>
</dbReference>
<dbReference type="SUPFAM" id="SSF47413">
    <property type="entry name" value="lambda repressor-like DNA-binding domains"/>
    <property type="match status" value="1"/>
</dbReference>
<dbReference type="GO" id="GO:0006313">
    <property type="term" value="P:DNA transposition"/>
    <property type="evidence" value="ECO:0007669"/>
    <property type="project" value="InterPro"/>
</dbReference>
<dbReference type="InterPro" id="IPR009084">
    <property type="entry name" value="B_transpositn_C"/>
</dbReference>